<accession>N0BAW3</accession>
<dbReference type="Proteomes" id="UP000005952">
    <property type="component" value="Chromosome"/>
</dbReference>
<protein>
    <submittedName>
        <fullName evidence="1">Uncharacterized protein</fullName>
    </submittedName>
</protein>
<name>N0BAW3_9HYPH</name>
<organism evidence="1 2">
    <name type="scientific">Hyphomicrobium denitrificans 1NES1</name>
    <dbReference type="NCBI Taxonomy" id="670307"/>
    <lineage>
        <taxon>Bacteria</taxon>
        <taxon>Pseudomonadati</taxon>
        <taxon>Pseudomonadota</taxon>
        <taxon>Alphaproteobacteria</taxon>
        <taxon>Hyphomicrobiales</taxon>
        <taxon>Hyphomicrobiaceae</taxon>
        <taxon>Hyphomicrobium</taxon>
    </lineage>
</organism>
<dbReference type="KEGG" id="hdt:HYPDE_27928"/>
<dbReference type="AlphaFoldDB" id="N0BAW3"/>
<dbReference type="STRING" id="670307.HYPDE_27928"/>
<evidence type="ECO:0000313" key="2">
    <source>
        <dbReference type="Proteomes" id="UP000005952"/>
    </source>
</evidence>
<dbReference type="HOGENOM" id="CLU_2273528_0_0_5"/>
<sequence length="102" mass="11481">MTTLSSFYGVIPSQTRAPAVRACISIAKSNEDTLSCRRIGVRILIRPRDRHRFAAALREIFIQRSSRDDEAICVLLLPLMFSASYVVARGGRPQALHRTPQR</sequence>
<evidence type="ECO:0000313" key="1">
    <source>
        <dbReference type="EMBL" id="AGK57265.1"/>
    </source>
</evidence>
<proteinExistence type="predicted"/>
<reference evidence="1 2" key="1">
    <citation type="journal article" date="2013" name="Genome Announc.">
        <title>Genome sequences for three denitrifying bacterial strains isolated from a uranium- and nitrate-contaminated subsurface environment.</title>
        <authorList>
            <person name="Venkatramanan R."/>
            <person name="Prakash O."/>
            <person name="Woyke T."/>
            <person name="Chain P."/>
            <person name="Goodwin L.A."/>
            <person name="Watson D."/>
            <person name="Brooks S."/>
            <person name="Kostka J.E."/>
            <person name="Green S.J."/>
        </authorList>
    </citation>
    <scope>NUCLEOTIDE SEQUENCE [LARGE SCALE GENOMIC DNA]</scope>
    <source>
        <strain evidence="1 2">1NES1</strain>
    </source>
</reference>
<keyword evidence="2" id="KW-1185">Reference proteome</keyword>
<dbReference type="EMBL" id="CP005587">
    <property type="protein sequence ID" value="AGK57265.1"/>
    <property type="molecule type" value="Genomic_DNA"/>
</dbReference>
<gene>
    <name evidence="1" type="ORF">HYPDE_27928</name>
</gene>